<feature type="binding site" evidence="7">
    <location>
        <position position="81"/>
    </location>
    <ligand>
        <name>substrate</name>
    </ligand>
</feature>
<keyword evidence="9" id="KW-1185">Reference proteome</keyword>
<accession>A0A1G4KBC1</accession>
<dbReference type="CDD" id="cd09020">
    <property type="entry name" value="D-hex-6-P-epi_like"/>
    <property type="match status" value="1"/>
</dbReference>
<evidence type="ECO:0000256" key="1">
    <source>
        <dbReference type="ARBA" id="ARBA00001096"/>
    </source>
</evidence>
<evidence type="ECO:0000256" key="7">
    <source>
        <dbReference type="PIRSR" id="PIRSR016020-2"/>
    </source>
</evidence>
<evidence type="ECO:0000313" key="8">
    <source>
        <dbReference type="EMBL" id="SCV01563.1"/>
    </source>
</evidence>
<keyword evidence="4 5" id="KW-0413">Isomerase</keyword>
<dbReference type="GO" id="GO:0005975">
    <property type="term" value="P:carbohydrate metabolic process"/>
    <property type="evidence" value="ECO:0007669"/>
    <property type="project" value="InterPro"/>
</dbReference>
<comment type="catalytic activity">
    <reaction evidence="1">
        <text>alpha-D-glucose 6-phosphate = beta-D-glucose 6-phosphate</text>
        <dbReference type="Rhea" id="RHEA:16249"/>
        <dbReference type="ChEBI" id="CHEBI:58225"/>
        <dbReference type="ChEBI" id="CHEBI:58247"/>
        <dbReference type="EC" id="5.1.3.15"/>
    </reaction>
</comment>
<gene>
    <name evidence="8" type="ORF">LAME_0G17040G</name>
</gene>
<dbReference type="EMBL" id="LT598484">
    <property type="protein sequence ID" value="SCV01563.1"/>
    <property type="molecule type" value="Genomic_DNA"/>
</dbReference>
<feature type="active site" evidence="6">
    <location>
        <position position="159"/>
    </location>
</feature>
<dbReference type="EC" id="5.1.3.15" evidence="3 5"/>
<evidence type="ECO:0000256" key="3">
    <source>
        <dbReference type="ARBA" id="ARBA00012083"/>
    </source>
</evidence>
<dbReference type="GO" id="GO:0047938">
    <property type="term" value="F:glucose-6-phosphate 1-epimerase activity"/>
    <property type="evidence" value="ECO:0007669"/>
    <property type="project" value="UniProtKB-UniRule"/>
</dbReference>
<dbReference type="OrthoDB" id="1659429at2759"/>
<dbReference type="InterPro" id="IPR008183">
    <property type="entry name" value="Aldose_1/G6P_1-epimerase"/>
</dbReference>
<comment type="similarity">
    <text evidence="2 5">Belongs to the glucose-6-phosphate 1-epimerase family.</text>
</comment>
<evidence type="ECO:0000256" key="5">
    <source>
        <dbReference type="PIRNR" id="PIRNR016020"/>
    </source>
</evidence>
<dbReference type="Proteomes" id="UP000191144">
    <property type="component" value="Chromosome G"/>
</dbReference>
<dbReference type="InterPro" id="IPR025532">
    <property type="entry name" value="G6P_1-epimerase"/>
</dbReference>
<dbReference type="AlphaFoldDB" id="A0A1G4KBC1"/>
<dbReference type="PANTHER" id="PTHR11122">
    <property type="entry name" value="APOSPORY-ASSOCIATED PROTEIN C-RELATED"/>
    <property type="match status" value="1"/>
</dbReference>
<feature type="binding site" evidence="7">
    <location>
        <position position="86"/>
    </location>
    <ligand>
        <name>substrate</name>
    </ligand>
</feature>
<feature type="binding site" evidence="7">
    <location>
        <position position="57"/>
    </location>
    <ligand>
        <name>substrate</name>
    </ligand>
</feature>
<reference evidence="9" key="1">
    <citation type="submission" date="2016-03" db="EMBL/GenBank/DDBJ databases">
        <authorList>
            <person name="Devillers Hugo."/>
        </authorList>
    </citation>
    <scope>NUCLEOTIDE SEQUENCE [LARGE SCALE GENOMIC DNA]</scope>
</reference>
<evidence type="ECO:0000256" key="2">
    <source>
        <dbReference type="ARBA" id="ARBA00005866"/>
    </source>
</evidence>
<organism evidence="8 9">
    <name type="scientific">Lachancea meyersii CBS 8951</name>
    <dbReference type="NCBI Taxonomy" id="1266667"/>
    <lineage>
        <taxon>Eukaryota</taxon>
        <taxon>Fungi</taxon>
        <taxon>Dikarya</taxon>
        <taxon>Ascomycota</taxon>
        <taxon>Saccharomycotina</taxon>
        <taxon>Saccharomycetes</taxon>
        <taxon>Saccharomycetales</taxon>
        <taxon>Saccharomycetaceae</taxon>
        <taxon>Lachancea</taxon>
    </lineage>
</organism>
<proteinExistence type="inferred from homology"/>
<dbReference type="SUPFAM" id="SSF74650">
    <property type="entry name" value="Galactose mutarotase-like"/>
    <property type="match status" value="1"/>
</dbReference>
<dbReference type="GO" id="GO:0030246">
    <property type="term" value="F:carbohydrate binding"/>
    <property type="evidence" value="ECO:0007669"/>
    <property type="project" value="UniProtKB-UniRule"/>
</dbReference>
<feature type="active site" evidence="6">
    <location>
        <position position="264"/>
    </location>
</feature>
<sequence length="296" mass="33853">MAVEETDTEVILTHPDDNKTCAKILKYGATVFSWTLKGNEQLWLSSAAKMDGSKPVRGGIPLVFPVFGKNNDDEYLSKLPQHGLARNSTWEFLGQVRANPPTVQFGLGPEFANPKLSKLWPMDYSLVLTVELGSEHLKTHIEVSNTSSEQLLKFHWLFHTYLRIEDIEDTMVSNLTGSTLFDQMLQESYVDKQPVVSFHEELDRIYKKVEGDRVVQVIDKGTPIHTIRRHNLPDAVVWNPWVDKSKGMADFEPKSGYKEMVCFEPGHVHDFVQLQPGQSWEAYQLLYKDDLKYQVV</sequence>
<dbReference type="PIRSF" id="PIRSF016020">
    <property type="entry name" value="PHexose_mutarotase"/>
    <property type="match status" value="1"/>
</dbReference>
<dbReference type="InterPro" id="IPR011013">
    <property type="entry name" value="Gal_mutarotase_sf_dom"/>
</dbReference>
<dbReference type="GO" id="GO:0005737">
    <property type="term" value="C:cytoplasm"/>
    <property type="evidence" value="ECO:0007669"/>
    <property type="project" value="TreeGrafter"/>
</dbReference>
<dbReference type="Pfam" id="PF01263">
    <property type="entry name" value="Aldose_epim"/>
    <property type="match status" value="1"/>
</dbReference>
<dbReference type="Gene3D" id="2.70.98.10">
    <property type="match status" value="1"/>
</dbReference>
<evidence type="ECO:0000256" key="6">
    <source>
        <dbReference type="PIRSR" id="PIRSR016020-1"/>
    </source>
</evidence>
<evidence type="ECO:0000313" key="9">
    <source>
        <dbReference type="Proteomes" id="UP000191144"/>
    </source>
</evidence>
<evidence type="ECO:0000256" key="4">
    <source>
        <dbReference type="ARBA" id="ARBA00023235"/>
    </source>
</evidence>
<protein>
    <recommendedName>
        <fullName evidence="3 5">Glucose-6-phosphate 1-epimerase</fullName>
        <ecNumber evidence="3 5">5.1.3.15</ecNumber>
    </recommendedName>
</protein>
<dbReference type="PANTHER" id="PTHR11122:SF13">
    <property type="entry name" value="GLUCOSE-6-PHOSPHATE 1-EPIMERASE"/>
    <property type="match status" value="1"/>
</dbReference>
<comment type="function">
    <text evidence="5">Catalyzes the interconversion between the alpha and beta anomers from at least three hexose 6-phosphate sugars (Glc6P, Gal6P, and Man6P).</text>
</comment>
<name>A0A1G4KBC1_9SACH</name>
<dbReference type="InterPro" id="IPR014718">
    <property type="entry name" value="GH-type_carb-bd"/>
</dbReference>